<feature type="compositionally biased region" description="Basic and acidic residues" evidence="2">
    <location>
        <begin position="11"/>
        <end position="33"/>
    </location>
</feature>
<evidence type="ECO:0000313" key="4">
    <source>
        <dbReference type="EMBL" id="KUJ07663.1"/>
    </source>
</evidence>
<organism evidence="4 5">
    <name type="scientific">Mollisia scopiformis</name>
    <name type="common">Conifer needle endophyte fungus</name>
    <name type="synonym">Phialocephala scopiformis</name>
    <dbReference type="NCBI Taxonomy" id="149040"/>
    <lineage>
        <taxon>Eukaryota</taxon>
        <taxon>Fungi</taxon>
        <taxon>Dikarya</taxon>
        <taxon>Ascomycota</taxon>
        <taxon>Pezizomycotina</taxon>
        <taxon>Leotiomycetes</taxon>
        <taxon>Helotiales</taxon>
        <taxon>Mollisiaceae</taxon>
        <taxon>Mollisia</taxon>
    </lineage>
</organism>
<sequence>MPAFRRIGKKKSSESHERDSKAEESDRVRDRSVHPLTQDEIDEKPWKYIGYRGYTDFIASDNDFLMVRRFASVSARIVLSLQDQVMVLEEQLNELDWRYSKQEEEDVNNGTFRDDEEERVELLESLRLKILQYSKLNLADEFVLQQAEIKKHPTASPRDINSLQNWHFNHQYRAIDGAEQAYLSHTRDLYSVVPKEKTPLRRLLERSATFRIHWLWKEEKPPELPLFERDNPFEVLAATAAYSAVLMVFLQLNTPAVG</sequence>
<dbReference type="Proteomes" id="UP000070700">
    <property type="component" value="Unassembled WGS sequence"/>
</dbReference>
<dbReference type="KEGG" id="psco:LY89DRAFT_601279"/>
<proteinExistence type="predicted"/>
<evidence type="ECO:0000256" key="2">
    <source>
        <dbReference type="SAM" id="MobiDB-lite"/>
    </source>
</evidence>
<accession>A0A132B5Y1</accession>
<evidence type="ECO:0000259" key="3">
    <source>
        <dbReference type="Pfam" id="PF20237"/>
    </source>
</evidence>
<dbReference type="AlphaFoldDB" id="A0A132B5Y1"/>
<dbReference type="RefSeq" id="XP_018062018.1">
    <property type="nucleotide sequence ID" value="XM_018210193.1"/>
</dbReference>
<evidence type="ECO:0000313" key="5">
    <source>
        <dbReference type="Proteomes" id="UP000070700"/>
    </source>
</evidence>
<keyword evidence="1" id="KW-0175">Coiled coil</keyword>
<evidence type="ECO:0000256" key="1">
    <source>
        <dbReference type="SAM" id="Coils"/>
    </source>
</evidence>
<keyword evidence="5" id="KW-1185">Reference proteome</keyword>
<dbReference type="Pfam" id="PF20237">
    <property type="entry name" value="DUF6594"/>
    <property type="match status" value="1"/>
</dbReference>
<dbReference type="PANTHER" id="PTHR34502">
    <property type="entry name" value="DUF6594 DOMAIN-CONTAINING PROTEIN-RELATED"/>
    <property type="match status" value="1"/>
</dbReference>
<dbReference type="InterPro" id="IPR046529">
    <property type="entry name" value="DUF6594"/>
</dbReference>
<feature type="coiled-coil region" evidence="1">
    <location>
        <begin position="78"/>
        <end position="105"/>
    </location>
</feature>
<dbReference type="GeneID" id="28819919"/>
<feature type="region of interest" description="Disordered" evidence="2">
    <location>
        <begin position="1"/>
        <end position="34"/>
    </location>
</feature>
<dbReference type="PANTHER" id="PTHR34502:SF4">
    <property type="entry name" value="DUF6594 DOMAIN-CONTAINING PROTEIN"/>
    <property type="match status" value="1"/>
</dbReference>
<name>A0A132B5Y1_MOLSC</name>
<feature type="compositionally biased region" description="Basic residues" evidence="2">
    <location>
        <begin position="1"/>
        <end position="10"/>
    </location>
</feature>
<reference evidence="4 5" key="1">
    <citation type="submission" date="2015-10" db="EMBL/GenBank/DDBJ databases">
        <title>Full genome of DAOMC 229536 Phialocephala scopiformis, a fungal endophyte of spruce producing the potent anti-insectan compound rugulosin.</title>
        <authorList>
            <consortium name="DOE Joint Genome Institute"/>
            <person name="Walker A.K."/>
            <person name="Frasz S.L."/>
            <person name="Seifert K.A."/>
            <person name="Miller J.D."/>
            <person name="Mondo S.J."/>
            <person name="Labutti K."/>
            <person name="Lipzen A."/>
            <person name="Dockter R."/>
            <person name="Kennedy M."/>
            <person name="Grigoriev I.V."/>
            <person name="Spatafora J.W."/>
        </authorList>
    </citation>
    <scope>NUCLEOTIDE SEQUENCE [LARGE SCALE GENOMIC DNA]</scope>
    <source>
        <strain evidence="4 5">CBS 120377</strain>
    </source>
</reference>
<gene>
    <name evidence="4" type="ORF">LY89DRAFT_601279</name>
</gene>
<dbReference type="InParanoid" id="A0A132B5Y1"/>
<dbReference type="EMBL" id="KQ947439">
    <property type="protein sequence ID" value="KUJ07663.1"/>
    <property type="molecule type" value="Genomic_DNA"/>
</dbReference>
<dbReference type="OrthoDB" id="5416037at2759"/>
<feature type="domain" description="DUF6594" evidence="3">
    <location>
        <begin position="51"/>
        <end position="217"/>
    </location>
</feature>
<protein>
    <recommendedName>
        <fullName evidence="3">DUF6594 domain-containing protein</fullName>
    </recommendedName>
</protein>